<dbReference type="InterPro" id="IPR005474">
    <property type="entry name" value="Transketolase_N"/>
</dbReference>
<dbReference type="InterPro" id="IPR029061">
    <property type="entry name" value="THDP-binding"/>
</dbReference>
<reference evidence="5" key="1">
    <citation type="submission" date="2023-03" db="EMBL/GenBank/DDBJ databases">
        <authorList>
            <person name="Shen W."/>
            <person name="Cai J."/>
        </authorList>
    </citation>
    <scope>NUCLEOTIDE SEQUENCE</scope>
    <source>
        <strain evidence="5">K72-2</strain>
    </source>
</reference>
<name>A0AAW8UTA3_ENTCA</name>
<sequence length="285" mass="31373">MAISEQKYHELEELAAKIRLDTLCSIKKMGQGHLGGSFSIVELLAVLYGKQLRINPQDPQWADRDRLVLSKGHAGAALYSALANTGYFDRSWLWTINEGGTRLPSHPDRWKTPGVDATTGSLGQGTSMAAGIATGLRLAGKDNFVYLIVGDGELNEGQCWEAFQYIAHFKLNHCIVIIDDNKKQLDGPTKDILDPFDIQQKMTAFGFYTEKVPGADMQAIDEAIERCKAIEDQAVCIVLDSVKGQGVPFFEELDANHSVKFTTDEINQAAEVAIKELTIKIEGGR</sequence>
<proteinExistence type="inferred from homology"/>
<accession>A0AAW8UTA3</accession>
<comment type="similarity">
    <text evidence="2">Belongs to the transketolase family.</text>
</comment>
<dbReference type="Proteomes" id="UP001268896">
    <property type="component" value="Unassembled WGS sequence"/>
</dbReference>
<dbReference type="AlphaFoldDB" id="A0AAW8UTA3"/>
<dbReference type="SUPFAM" id="SSF52518">
    <property type="entry name" value="Thiamin diphosphate-binding fold (THDP-binding)"/>
    <property type="match status" value="1"/>
</dbReference>
<gene>
    <name evidence="5" type="ORF">P7I32_14415</name>
</gene>
<evidence type="ECO:0000256" key="2">
    <source>
        <dbReference type="ARBA" id="ARBA00007131"/>
    </source>
</evidence>
<dbReference type="Pfam" id="PF00456">
    <property type="entry name" value="Transketolase_N"/>
    <property type="match status" value="1"/>
</dbReference>
<dbReference type="Gene3D" id="3.40.50.970">
    <property type="match status" value="1"/>
</dbReference>
<feature type="domain" description="Transketolase N-terminal" evidence="4">
    <location>
        <begin position="14"/>
        <end position="269"/>
    </location>
</feature>
<evidence type="ECO:0000259" key="4">
    <source>
        <dbReference type="Pfam" id="PF00456"/>
    </source>
</evidence>
<comment type="caution">
    <text evidence="5">The sequence shown here is derived from an EMBL/GenBank/DDBJ whole genome shotgun (WGS) entry which is preliminary data.</text>
</comment>
<dbReference type="CDD" id="cd02012">
    <property type="entry name" value="TPP_TK"/>
    <property type="match status" value="1"/>
</dbReference>
<evidence type="ECO:0000256" key="3">
    <source>
        <dbReference type="ARBA" id="ARBA00023052"/>
    </source>
</evidence>
<keyword evidence="3" id="KW-0786">Thiamine pyrophosphate</keyword>
<dbReference type="RefSeq" id="WP_121260033.1">
    <property type="nucleotide sequence ID" value="NZ_CP032739.1"/>
</dbReference>
<evidence type="ECO:0000313" key="5">
    <source>
        <dbReference type="EMBL" id="MDT2965787.1"/>
    </source>
</evidence>
<comment type="cofactor">
    <cofactor evidence="1">
        <name>thiamine diphosphate</name>
        <dbReference type="ChEBI" id="CHEBI:58937"/>
    </cofactor>
</comment>
<dbReference type="PANTHER" id="PTHR47514">
    <property type="entry name" value="TRANSKETOLASE N-TERMINAL SECTION-RELATED"/>
    <property type="match status" value="1"/>
</dbReference>
<dbReference type="EMBL" id="JARQDV010000012">
    <property type="protein sequence ID" value="MDT2965787.1"/>
    <property type="molecule type" value="Genomic_DNA"/>
</dbReference>
<dbReference type="PANTHER" id="PTHR47514:SF1">
    <property type="entry name" value="TRANSKETOLASE N-TERMINAL SECTION-RELATED"/>
    <property type="match status" value="1"/>
</dbReference>
<evidence type="ECO:0000256" key="1">
    <source>
        <dbReference type="ARBA" id="ARBA00001964"/>
    </source>
</evidence>
<protein>
    <submittedName>
        <fullName evidence="5">Transketolase</fullName>
    </submittedName>
</protein>
<evidence type="ECO:0000313" key="6">
    <source>
        <dbReference type="Proteomes" id="UP001268896"/>
    </source>
</evidence>
<organism evidence="5 6">
    <name type="scientific">Enterococcus casseliflavus</name>
    <name type="common">Enterococcus flavescens</name>
    <dbReference type="NCBI Taxonomy" id="37734"/>
    <lineage>
        <taxon>Bacteria</taxon>
        <taxon>Bacillati</taxon>
        <taxon>Bacillota</taxon>
        <taxon>Bacilli</taxon>
        <taxon>Lactobacillales</taxon>
        <taxon>Enterococcaceae</taxon>
        <taxon>Enterococcus</taxon>
    </lineage>
</organism>